<evidence type="ECO:0000313" key="6">
    <source>
        <dbReference type="Proteomes" id="UP001049518"/>
    </source>
</evidence>
<dbReference type="InterPro" id="IPR015421">
    <property type="entry name" value="PyrdxlP-dep_Trfase_major"/>
</dbReference>
<keyword evidence="5" id="KW-0032">Aminotransferase</keyword>
<dbReference type="EMBL" id="CP059572">
    <property type="protein sequence ID" value="QXJ22888.1"/>
    <property type="molecule type" value="Genomic_DNA"/>
</dbReference>
<organism evidence="5 6">
    <name type="scientific">Actinomadura graeca</name>
    <dbReference type="NCBI Taxonomy" id="2750812"/>
    <lineage>
        <taxon>Bacteria</taxon>
        <taxon>Bacillati</taxon>
        <taxon>Actinomycetota</taxon>
        <taxon>Actinomycetes</taxon>
        <taxon>Streptosporangiales</taxon>
        <taxon>Thermomonosporaceae</taxon>
        <taxon>Actinomadura</taxon>
    </lineage>
</organism>
<protein>
    <recommendedName>
        <fullName evidence="4">Kynureninase</fullName>
        <ecNumber evidence="4">3.7.1.3</ecNumber>
    </recommendedName>
</protein>
<accession>A0ABX8QVY2</accession>
<sequence length="402" mass="43792">MNVRVSESLNEEAERLDAADPLAHVRKRFVLPAGQIYMESTCLGPLTSSVSAAVREAVDVQWGRRLIDGWWEDGWWEAPARAGDKIGRLLGAAPGQVVVSDSTTVQLFNALVAASRLRPGRKVILSVTTQFPTARYITDSAARMLDLTVRRVPPAEIERYLRADGEAIGVLLHEPVDFRTGELYDLAGLTRAAHAAGCVTVWDLCHAAGIVPVDLDANDVDMAVGCTYKYLCGGPGSPAFIYVGGRHQNVFDQPLPGWNGHEYPFGMRDTYQGAPSIARARIGTPPIISMIALEAALDAYDAVDMRQVRQRSLSLTGFFMTCAEELLTGTAASVATPREPQRRAGHVAVCHGDAPKIVQELRDNGVAADHRPPDLMRFGLHPLYTTHREVYAAVCTLRDLVV</sequence>
<dbReference type="Gene3D" id="3.90.1150.10">
    <property type="entry name" value="Aspartate Aminotransferase, domain 1"/>
    <property type="match status" value="1"/>
</dbReference>
<dbReference type="EC" id="3.7.1.3" evidence="4"/>
<evidence type="ECO:0000256" key="1">
    <source>
        <dbReference type="ARBA" id="ARBA00022642"/>
    </source>
</evidence>
<comment type="cofactor">
    <cofactor evidence="4">
        <name>pyridoxal 5'-phosphate</name>
        <dbReference type="ChEBI" id="CHEBI:597326"/>
    </cofactor>
</comment>
<keyword evidence="5" id="KW-0808">Transferase</keyword>
<dbReference type="InterPro" id="IPR015422">
    <property type="entry name" value="PyrdxlP-dep_Trfase_small"/>
</dbReference>
<comment type="similarity">
    <text evidence="4">Belongs to the kynureninase family.</text>
</comment>
<comment type="function">
    <text evidence="4">Catalyzes the cleavage of L-kynurenine (L-Kyn) and L-3-hydroxykynurenine (L-3OHKyn) into anthranilic acid (AA) and 3-hydroxyanthranilic acid (3-OHAA), respectively.</text>
</comment>
<dbReference type="Pfam" id="PF22580">
    <property type="entry name" value="KYNU_C"/>
    <property type="match status" value="1"/>
</dbReference>
<dbReference type="PIRSF" id="PIRSF038800">
    <property type="entry name" value="KYNU"/>
    <property type="match status" value="1"/>
</dbReference>
<keyword evidence="3 4" id="KW-0663">Pyridoxal phosphate</keyword>
<evidence type="ECO:0000256" key="4">
    <source>
        <dbReference type="PIRNR" id="PIRNR038800"/>
    </source>
</evidence>
<dbReference type="InterPro" id="IPR015424">
    <property type="entry name" value="PyrdxlP-dep_Trfase"/>
</dbReference>
<comment type="pathway">
    <text evidence="4">Amino-acid degradation; L-kynurenine degradation; L-alanine and anthranilate from L-kynurenine: step 1/1.</text>
</comment>
<name>A0ABX8QVY2_9ACTN</name>
<dbReference type="GO" id="GO:0008483">
    <property type="term" value="F:transaminase activity"/>
    <property type="evidence" value="ECO:0007669"/>
    <property type="project" value="UniProtKB-KW"/>
</dbReference>
<comment type="pathway">
    <text evidence="4">Cofactor biosynthesis; NAD(+) biosynthesis; quinolinate from L-kynurenine: step 2/3.</text>
</comment>
<evidence type="ECO:0000256" key="2">
    <source>
        <dbReference type="ARBA" id="ARBA00022801"/>
    </source>
</evidence>
<keyword evidence="6" id="KW-1185">Reference proteome</keyword>
<comment type="catalytic activity">
    <reaction evidence="4">
        <text>3-hydroxy-L-kynurenine + H2O = 3-hydroxyanthranilate + L-alanine + H(+)</text>
        <dbReference type="Rhea" id="RHEA:25143"/>
        <dbReference type="ChEBI" id="CHEBI:15377"/>
        <dbReference type="ChEBI" id="CHEBI:15378"/>
        <dbReference type="ChEBI" id="CHEBI:36559"/>
        <dbReference type="ChEBI" id="CHEBI:57972"/>
        <dbReference type="ChEBI" id="CHEBI:58125"/>
        <dbReference type="EC" id="3.7.1.3"/>
    </reaction>
</comment>
<dbReference type="Proteomes" id="UP001049518">
    <property type="component" value="Chromosome"/>
</dbReference>
<gene>
    <name evidence="5" type="ORF">AGRA3207_003963</name>
</gene>
<reference evidence="5" key="1">
    <citation type="submission" date="2020-07" db="EMBL/GenBank/DDBJ databases">
        <authorList>
            <person name="Tarantini F.S."/>
            <person name="Hong K.W."/>
            <person name="Chan K.G."/>
        </authorList>
    </citation>
    <scope>NUCLEOTIDE SEQUENCE</scope>
    <source>
        <strain evidence="5">32-07</strain>
    </source>
</reference>
<keyword evidence="1 4" id="KW-0662">Pyridine nucleotide biosynthesis</keyword>
<dbReference type="PANTHER" id="PTHR14084:SF0">
    <property type="entry name" value="KYNURENINASE"/>
    <property type="match status" value="1"/>
</dbReference>
<comment type="catalytic activity">
    <reaction evidence="4">
        <text>L-kynurenine + H2O = anthranilate + L-alanine + H(+)</text>
        <dbReference type="Rhea" id="RHEA:16813"/>
        <dbReference type="ChEBI" id="CHEBI:15377"/>
        <dbReference type="ChEBI" id="CHEBI:15378"/>
        <dbReference type="ChEBI" id="CHEBI:16567"/>
        <dbReference type="ChEBI" id="CHEBI:57959"/>
        <dbReference type="ChEBI" id="CHEBI:57972"/>
        <dbReference type="EC" id="3.7.1.3"/>
    </reaction>
</comment>
<dbReference type="SUPFAM" id="SSF53383">
    <property type="entry name" value="PLP-dependent transferases"/>
    <property type="match status" value="1"/>
</dbReference>
<dbReference type="InterPro" id="IPR010111">
    <property type="entry name" value="Kynureninase"/>
</dbReference>
<keyword evidence="2 4" id="KW-0378">Hydrolase</keyword>
<comment type="subunit">
    <text evidence="4">Homodimer.</text>
</comment>
<dbReference type="PANTHER" id="PTHR14084">
    <property type="entry name" value="KYNURENINASE"/>
    <property type="match status" value="1"/>
</dbReference>
<evidence type="ECO:0000256" key="3">
    <source>
        <dbReference type="ARBA" id="ARBA00022898"/>
    </source>
</evidence>
<evidence type="ECO:0000313" key="5">
    <source>
        <dbReference type="EMBL" id="QXJ22888.1"/>
    </source>
</evidence>
<dbReference type="Gene3D" id="3.40.640.10">
    <property type="entry name" value="Type I PLP-dependent aspartate aminotransferase-like (Major domain)"/>
    <property type="match status" value="1"/>
</dbReference>
<proteinExistence type="inferred from homology"/>